<evidence type="ECO:0000313" key="1">
    <source>
        <dbReference type="EMBL" id="KAK4499397.1"/>
    </source>
</evidence>
<reference evidence="1 2" key="1">
    <citation type="journal article" date="2023" name="G3 (Bethesda)">
        <title>A chromosome-level genome assembly of Zasmidium syzygii isolated from banana leaves.</title>
        <authorList>
            <person name="van Westerhoven A.C."/>
            <person name="Mehrabi R."/>
            <person name="Talebi R."/>
            <person name="Steentjes M.B.F."/>
            <person name="Corcolon B."/>
            <person name="Chong P.A."/>
            <person name="Kema G.H.J."/>
            <person name="Seidl M.F."/>
        </authorList>
    </citation>
    <scope>NUCLEOTIDE SEQUENCE [LARGE SCALE GENOMIC DNA]</scope>
    <source>
        <strain evidence="1 2">P124</strain>
    </source>
</reference>
<evidence type="ECO:0000313" key="2">
    <source>
        <dbReference type="Proteomes" id="UP001305779"/>
    </source>
</evidence>
<evidence type="ECO:0008006" key="3">
    <source>
        <dbReference type="Google" id="ProtNLM"/>
    </source>
</evidence>
<organism evidence="1 2">
    <name type="scientific">Zasmidium cellare</name>
    <name type="common">Wine cellar mold</name>
    <name type="synonym">Racodium cellare</name>
    <dbReference type="NCBI Taxonomy" id="395010"/>
    <lineage>
        <taxon>Eukaryota</taxon>
        <taxon>Fungi</taxon>
        <taxon>Dikarya</taxon>
        <taxon>Ascomycota</taxon>
        <taxon>Pezizomycotina</taxon>
        <taxon>Dothideomycetes</taxon>
        <taxon>Dothideomycetidae</taxon>
        <taxon>Mycosphaerellales</taxon>
        <taxon>Mycosphaerellaceae</taxon>
        <taxon>Zasmidium</taxon>
    </lineage>
</organism>
<dbReference type="EMBL" id="JAXOVC010000007">
    <property type="protein sequence ID" value="KAK4499397.1"/>
    <property type="molecule type" value="Genomic_DNA"/>
</dbReference>
<name>A0ABR0ED28_ZASCE</name>
<keyword evidence="2" id="KW-1185">Reference proteome</keyword>
<protein>
    <recommendedName>
        <fullName evidence="3">Protein HRI1</fullName>
    </recommendedName>
</protein>
<proteinExistence type="predicted"/>
<sequence length="300" mass="33002">MPSPTTPPPPPPLSTYQSRKVSFHPNPHHIDEKVLTHDHHILPHYDTPTPNHHERFKITHRDLSSLSLLAHVTRVQWGYHHSSPACLLGLKFQFQGSGHHGGWRFERADIRVQFSGDDDKNPPVVVDYGPKRLVSNGTDERREWSCTATLSSTALSPVSLSLSASQSSSHTHHTATEISAAEFSDHGHSEANIVKFWLREDERQKSGIPLEFDCAVVVRYSGAPVRVGVDVKVGPVFDLLATPWGPGDEVLLEPGVEYGEEVGKGEVVDFAELGSEDWGVLVAPGLGVSEMIHDSPHDGK</sequence>
<dbReference type="Proteomes" id="UP001305779">
    <property type="component" value="Unassembled WGS sequence"/>
</dbReference>
<accession>A0ABR0ED28</accession>
<gene>
    <name evidence="1" type="ORF">PRZ48_009911</name>
</gene>
<comment type="caution">
    <text evidence="1">The sequence shown here is derived from an EMBL/GenBank/DDBJ whole genome shotgun (WGS) entry which is preliminary data.</text>
</comment>